<evidence type="ECO:0000313" key="2">
    <source>
        <dbReference type="EMBL" id="KAH3733689.1"/>
    </source>
</evidence>
<gene>
    <name evidence="1" type="ORF">DPMN_040104</name>
    <name evidence="2" type="ORF">DPMN_040122</name>
</gene>
<dbReference type="EMBL" id="JAIWYP010000011">
    <property type="protein sequence ID" value="KAH3733671.1"/>
    <property type="molecule type" value="Genomic_DNA"/>
</dbReference>
<name>A0A9D4HUX2_DREPO</name>
<dbReference type="GO" id="GO:0005615">
    <property type="term" value="C:extracellular space"/>
    <property type="evidence" value="ECO:0007669"/>
    <property type="project" value="TreeGrafter"/>
</dbReference>
<dbReference type="Proteomes" id="UP000828390">
    <property type="component" value="Unassembled WGS sequence"/>
</dbReference>
<organism evidence="2 3">
    <name type="scientific">Dreissena polymorpha</name>
    <name type="common">Zebra mussel</name>
    <name type="synonym">Mytilus polymorpha</name>
    <dbReference type="NCBI Taxonomy" id="45954"/>
    <lineage>
        <taxon>Eukaryota</taxon>
        <taxon>Metazoa</taxon>
        <taxon>Spiralia</taxon>
        <taxon>Lophotrochozoa</taxon>
        <taxon>Mollusca</taxon>
        <taxon>Bivalvia</taxon>
        <taxon>Autobranchia</taxon>
        <taxon>Heteroconchia</taxon>
        <taxon>Euheterodonta</taxon>
        <taxon>Imparidentia</taxon>
        <taxon>Neoheterodontei</taxon>
        <taxon>Myida</taxon>
        <taxon>Dreissenoidea</taxon>
        <taxon>Dreissenidae</taxon>
        <taxon>Dreissena</taxon>
    </lineage>
</organism>
<reference evidence="2" key="2">
    <citation type="submission" date="2020-11" db="EMBL/GenBank/DDBJ databases">
        <authorList>
            <person name="McCartney M.A."/>
            <person name="Auch B."/>
            <person name="Kono T."/>
            <person name="Mallez S."/>
            <person name="Becker A."/>
            <person name="Gohl D.M."/>
            <person name="Silverstein K.A.T."/>
            <person name="Koren S."/>
            <person name="Bechman K.B."/>
            <person name="Herman A."/>
            <person name="Abrahante J.E."/>
            <person name="Garbe J."/>
        </authorList>
    </citation>
    <scope>NUCLEOTIDE SEQUENCE</scope>
    <source>
        <strain evidence="2">Duluth1</strain>
        <tissue evidence="2">Whole animal</tissue>
    </source>
</reference>
<reference evidence="2" key="1">
    <citation type="journal article" date="2019" name="bioRxiv">
        <title>The Genome of the Zebra Mussel, Dreissena polymorpha: A Resource for Invasive Species Research.</title>
        <authorList>
            <person name="McCartney M.A."/>
            <person name="Auch B."/>
            <person name="Kono T."/>
            <person name="Mallez S."/>
            <person name="Zhang Y."/>
            <person name="Obille A."/>
            <person name="Becker A."/>
            <person name="Abrahante J.E."/>
            <person name="Garbe J."/>
            <person name="Badalamenti J.P."/>
            <person name="Herman A."/>
            <person name="Mangelson H."/>
            <person name="Liachko I."/>
            <person name="Sullivan S."/>
            <person name="Sone E.D."/>
            <person name="Koren S."/>
            <person name="Silverstein K.A.T."/>
            <person name="Beckman K.B."/>
            <person name="Gohl D.M."/>
        </authorList>
    </citation>
    <scope>NUCLEOTIDE SEQUENCE</scope>
    <source>
        <strain evidence="2">Duluth1</strain>
        <tissue evidence="2">Whole animal</tissue>
    </source>
</reference>
<keyword evidence="3" id="KW-1185">Reference proteome</keyword>
<evidence type="ECO:0000313" key="1">
    <source>
        <dbReference type="EMBL" id="KAH3733671.1"/>
    </source>
</evidence>
<dbReference type="InterPro" id="IPR051077">
    <property type="entry name" value="Ca-dependent_lectin"/>
</dbReference>
<dbReference type="EMBL" id="JAIWYP010000011">
    <property type="protein sequence ID" value="KAH3733689.1"/>
    <property type="molecule type" value="Genomic_DNA"/>
</dbReference>
<proteinExistence type="predicted"/>
<sequence length="85" mass="9334">MIPGRTSCYSGWTMEYQGYLMGPYYNYHNKGYLCVNKLAESLFNSSSGNEDGAVIYMTEGRCGSLKCPPYKNGAELACVVCSTTS</sequence>
<dbReference type="PANTHER" id="PTHR24024">
    <property type="entry name" value="PULMONARY SURFACTANT-ASSOCIATED PROTEIN A"/>
    <property type="match status" value="1"/>
</dbReference>
<accession>A0A9D4HUX2</accession>
<comment type="caution">
    <text evidence="2">The sequence shown here is derived from an EMBL/GenBank/DDBJ whole genome shotgun (WGS) entry which is preliminary data.</text>
</comment>
<protein>
    <submittedName>
        <fullName evidence="2">Uncharacterized protein</fullName>
    </submittedName>
</protein>
<dbReference type="PANTHER" id="PTHR24024:SF18">
    <property type="entry name" value="SHORT-CHAIN COLLAGEN C4-LIKE"/>
    <property type="match status" value="1"/>
</dbReference>
<dbReference type="AlphaFoldDB" id="A0A9D4HUX2"/>
<evidence type="ECO:0000313" key="3">
    <source>
        <dbReference type="Proteomes" id="UP000828390"/>
    </source>
</evidence>